<evidence type="ECO:0000313" key="1">
    <source>
        <dbReference type="EMBL" id="SVD76791.1"/>
    </source>
</evidence>
<organism evidence="1">
    <name type="scientific">marine metagenome</name>
    <dbReference type="NCBI Taxonomy" id="408172"/>
    <lineage>
        <taxon>unclassified sequences</taxon>
        <taxon>metagenomes</taxon>
        <taxon>ecological metagenomes</taxon>
    </lineage>
</organism>
<gene>
    <name evidence="1" type="ORF">METZ01_LOCUS429645</name>
</gene>
<dbReference type="EMBL" id="UINC01171957">
    <property type="protein sequence ID" value="SVD76791.1"/>
    <property type="molecule type" value="Genomic_DNA"/>
</dbReference>
<reference evidence="1" key="1">
    <citation type="submission" date="2018-05" db="EMBL/GenBank/DDBJ databases">
        <authorList>
            <person name="Lanie J.A."/>
            <person name="Ng W.-L."/>
            <person name="Kazmierczak K.M."/>
            <person name="Andrzejewski T.M."/>
            <person name="Davidsen T.M."/>
            <person name="Wayne K.J."/>
            <person name="Tettelin H."/>
            <person name="Glass J.I."/>
            <person name="Rusch D."/>
            <person name="Podicherti R."/>
            <person name="Tsui H.-C.T."/>
            <person name="Winkler M.E."/>
        </authorList>
    </citation>
    <scope>NUCLEOTIDE SEQUENCE</scope>
</reference>
<feature type="non-terminal residue" evidence="1">
    <location>
        <position position="1"/>
    </location>
</feature>
<protein>
    <submittedName>
        <fullName evidence="1">Uncharacterized protein</fullName>
    </submittedName>
</protein>
<name>A0A382Y1Z6_9ZZZZ</name>
<feature type="non-terminal residue" evidence="1">
    <location>
        <position position="267"/>
    </location>
</feature>
<accession>A0A382Y1Z6</accession>
<dbReference type="AlphaFoldDB" id="A0A382Y1Z6"/>
<proteinExistence type="predicted"/>
<sequence length="267" mass="30410">NGGRTNISVFADYYDRERIMATEDDRWGDSDHRKWTTCDLPEGVEDMGRCLPDGNPWAGSTSFRNLSTNNLYGQFDMVSSSEHGSSHPYNHVFTDSNGEFEVFPLGDSRCSNRSSQGGEVFDTGYGTCIAQDGNGVMRFNLWGDTDYRSALERYNVFVFINHEMDNGLETFTEIGLYGSDSNLTRHPSYAFSSSKHRVGPDNYYLNQMTLADGTALFAGHQLYIDNYRYAEIYRKVDVKKTTHRILQGIRGSNEDWDWEMAFLNSRA</sequence>